<proteinExistence type="predicted"/>
<evidence type="ECO:0000313" key="2">
    <source>
        <dbReference type="Proteomes" id="UP000275530"/>
    </source>
</evidence>
<comment type="caution">
    <text evidence="1">The sequence shown here is derived from an EMBL/GenBank/DDBJ whole genome shotgun (WGS) entry which is preliminary data.</text>
</comment>
<dbReference type="Proteomes" id="UP000275530">
    <property type="component" value="Unassembled WGS sequence"/>
</dbReference>
<protein>
    <submittedName>
        <fullName evidence="1">Uncharacterized protein</fullName>
    </submittedName>
</protein>
<evidence type="ECO:0000313" key="1">
    <source>
        <dbReference type="EMBL" id="RJT28549.1"/>
    </source>
</evidence>
<sequence>MSVGDWIFVVSGKIERFQQYIIGGMQVAEKISALEAHARFPENRLSLTAEGLLVGNVVVSKDGDKHPLDTHPKDGFDRRVENFIVGGKSINLETPEQVQRSRNETLPILQRVVGKAGNRPIDVIGRMSKIGELEVDTMLAWLSDIKSGK</sequence>
<organism evidence="1 2">
    <name type="scientific">Mesorhizobium jarvisii</name>
    <dbReference type="NCBI Taxonomy" id="1777867"/>
    <lineage>
        <taxon>Bacteria</taxon>
        <taxon>Pseudomonadati</taxon>
        <taxon>Pseudomonadota</taxon>
        <taxon>Alphaproteobacteria</taxon>
        <taxon>Hyphomicrobiales</taxon>
        <taxon>Phyllobacteriaceae</taxon>
        <taxon>Mesorhizobium</taxon>
    </lineage>
</organism>
<name>A0AA92X9U8_9HYPH</name>
<reference evidence="1 2" key="1">
    <citation type="submission" date="2018-09" db="EMBL/GenBank/DDBJ databases">
        <title>Mesorhizobium carmichaelinearum sp. nov. isolated from Carmichaelinea spp. root nodules in New Zealand.</title>
        <authorList>
            <person name="De Meyer S.E."/>
        </authorList>
    </citation>
    <scope>NUCLEOTIDE SEQUENCE [LARGE SCALE GENOMIC DNA]</scope>
    <source>
        <strain evidence="1 2">LMG 28313</strain>
    </source>
</reference>
<dbReference type="AlphaFoldDB" id="A0AA92X9U8"/>
<dbReference type="EMBL" id="QZXA01000020">
    <property type="protein sequence ID" value="RJT28549.1"/>
    <property type="molecule type" value="Genomic_DNA"/>
</dbReference>
<accession>A0AA92X9U8</accession>
<keyword evidence="2" id="KW-1185">Reference proteome</keyword>
<gene>
    <name evidence="1" type="ORF">D3242_31820</name>
</gene>